<feature type="chain" id="PRO_5032642058" description="Alginate export domain-containing protein" evidence="1">
    <location>
        <begin position="23"/>
        <end position="403"/>
    </location>
</feature>
<dbReference type="Gene3D" id="2.40.160.10">
    <property type="entry name" value="Porin"/>
    <property type="match status" value="1"/>
</dbReference>
<proteinExistence type="predicted"/>
<feature type="domain" description="Alginate export" evidence="2">
    <location>
        <begin position="40"/>
        <end position="172"/>
    </location>
</feature>
<name>A0A844ZR52_9SPHN</name>
<evidence type="ECO:0000259" key="2">
    <source>
        <dbReference type="Pfam" id="PF13372"/>
    </source>
</evidence>
<gene>
    <name evidence="3" type="ORF">GRI32_04980</name>
</gene>
<organism evidence="3 4">
    <name type="scientific">Alteraurantiacibacter aestuarii</name>
    <dbReference type="NCBI Taxonomy" id="650004"/>
    <lineage>
        <taxon>Bacteria</taxon>
        <taxon>Pseudomonadati</taxon>
        <taxon>Pseudomonadota</taxon>
        <taxon>Alphaproteobacteria</taxon>
        <taxon>Sphingomonadales</taxon>
        <taxon>Erythrobacteraceae</taxon>
        <taxon>Alteraurantiacibacter</taxon>
    </lineage>
</organism>
<dbReference type="InterPro" id="IPR023614">
    <property type="entry name" value="Porin_dom_sf"/>
</dbReference>
<dbReference type="InterPro" id="IPR025388">
    <property type="entry name" value="Alginate_export_dom"/>
</dbReference>
<feature type="signal peptide" evidence="1">
    <location>
        <begin position="1"/>
        <end position="22"/>
    </location>
</feature>
<dbReference type="OrthoDB" id="9767539at2"/>
<dbReference type="RefSeq" id="WP_160590044.1">
    <property type="nucleotide sequence ID" value="NZ_BAAAFP010000002.1"/>
</dbReference>
<dbReference type="Proteomes" id="UP000435243">
    <property type="component" value="Unassembled WGS sequence"/>
</dbReference>
<evidence type="ECO:0000313" key="3">
    <source>
        <dbReference type="EMBL" id="MXO88089.1"/>
    </source>
</evidence>
<dbReference type="AlphaFoldDB" id="A0A844ZR52"/>
<keyword evidence="4" id="KW-1185">Reference proteome</keyword>
<protein>
    <recommendedName>
        <fullName evidence="2">Alginate export domain-containing protein</fullName>
    </recommendedName>
</protein>
<dbReference type="EMBL" id="WTYY01000002">
    <property type="protein sequence ID" value="MXO88089.1"/>
    <property type="molecule type" value="Genomic_DNA"/>
</dbReference>
<comment type="caution">
    <text evidence="3">The sequence shown here is derived from an EMBL/GenBank/DDBJ whole genome shotgun (WGS) entry which is preliminary data.</text>
</comment>
<evidence type="ECO:0000256" key="1">
    <source>
        <dbReference type="SAM" id="SignalP"/>
    </source>
</evidence>
<dbReference type="Pfam" id="PF13372">
    <property type="entry name" value="Alginate_exp"/>
    <property type="match status" value="1"/>
</dbReference>
<evidence type="ECO:0000313" key="4">
    <source>
        <dbReference type="Proteomes" id="UP000435243"/>
    </source>
</evidence>
<keyword evidence="1" id="KW-0732">Signal</keyword>
<sequence length="403" mass="42725">MLKKSCLLAAISVLSISTPAMAGVGDPIPLGDDLVMDITANARVRYETVDQDNALGNADALTVRARVGATFSAWGIQMLVEGEGTTALVDDFNDTLPGNGVEPFSVVADPDNLELNRAQISYMKDGSGITLGRQRIIMGNARFVGNVGWRQNEQTFDAVRAQAKLGVVNFDGVYATSNRTIFGVDSPNEHFDGDMFLLNAGLDLEAVDVTAFAYILEFDTRAAFSSETFGLTASTAIPLGSTNVTLSATYATQSDADLNPANYTADFISVTAGVGVAGFNLSANYEELGSDGGVAAFQTPLATLHAFQGWADIFLTTPAAGVRDYNASIARQFALPGIGNVNAAVAYHKFESDFGSVSYGSEWDASLGFRLAGVGMLLKYANYNSSGFSVDTQKLWLQAEFGF</sequence>
<reference evidence="3 4" key="1">
    <citation type="submission" date="2019-12" db="EMBL/GenBank/DDBJ databases">
        <title>Genomic-based taxomic classification of the family Erythrobacteraceae.</title>
        <authorList>
            <person name="Xu L."/>
        </authorList>
    </citation>
    <scope>NUCLEOTIDE SEQUENCE [LARGE SCALE GENOMIC DNA]</scope>
    <source>
        <strain evidence="3 4">JCM 16339</strain>
    </source>
</reference>
<accession>A0A844ZR52</accession>